<dbReference type="AlphaFoldDB" id="A0A5D2AKN8"/>
<keyword evidence="2" id="KW-1185">Reference proteome</keyword>
<proteinExistence type="predicted"/>
<name>A0A5D2AKN8_GOSDA</name>
<gene>
    <name evidence="1" type="ORF">ES288_D11G127600v1</name>
</gene>
<organism evidence="1 2">
    <name type="scientific">Gossypium darwinii</name>
    <name type="common">Darwin's cotton</name>
    <name type="synonym">Gossypium barbadense var. darwinii</name>
    <dbReference type="NCBI Taxonomy" id="34276"/>
    <lineage>
        <taxon>Eukaryota</taxon>
        <taxon>Viridiplantae</taxon>
        <taxon>Streptophyta</taxon>
        <taxon>Embryophyta</taxon>
        <taxon>Tracheophyta</taxon>
        <taxon>Spermatophyta</taxon>
        <taxon>Magnoliopsida</taxon>
        <taxon>eudicotyledons</taxon>
        <taxon>Gunneridae</taxon>
        <taxon>Pentapetalae</taxon>
        <taxon>rosids</taxon>
        <taxon>malvids</taxon>
        <taxon>Malvales</taxon>
        <taxon>Malvaceae</taxon>
        <taxon>Malvoideae</taxon>
        <taxon>Gossypium</taxon>
    </lineage>
</organism>
<accession>A0A5D2AKN8</accession>
<protein>
    <submittedName>
        <fullName evidence="1">Uncharacterized protein</fullName>
    </submittedName>
</protein>
<reference evidence="1 2" key="1">
    <citation type="submission" date="2019-06" db="EMBL/GenBank/DDBJ databases">
        <title>WGS assembly of Gossypium darwinii.</title>
        <authorList>
            <person name="Chen Z.J."/>
            <person name="Sreedasyam A."/>
            <person name="Ando A."/>
            <person name="Song Q."/>
            <person name="De L."/>
            <person name="Hulse-Kemp A."/>
            <person name="Ding M."/>
            <person name="Ye W."/>
            <person name="Kirkbride R."/>
            <person name="Jenkins J."/>
            <person name="Plott C."/>
            <person name="Lovell J."/>
            <person name="Lin Y.-M."/>
            <person name="Vaughn R."/>
            <person name="Liu B."/>
            <person name="Li W."/>
            <person name="Simpson S."/>
            <person name="Scheffler B."/>
            <person name="Saski C."/>
            <person name="Grover C."/>
            <person name="Hu G."/>
            <person name="Conover J."/>
            <person name="Carlson J."/>
            <person name="Shu S."/>
            <person name="Boston L."/>
            <person name="Williams M."/>
            <person name="Peterson D."/>
            <person name="Mcgee K."/>
            <person name="Jones D."/>
            <person name="Wendel J."/>
            <person name="Stelly D."/>
            <person name="Grimwood J."/>
            <person name="Schmutz J."/>
        </authorList>
    </citation>
    <scope>NUCLEOTIDE SEQUENCE [LARGE SCALE GENOMIC DNA]</scope>
    <source>
        <strain evidence="1">1808015.09</strain>
    </source>
</reference>
<sequence>MSQQLSRCSTFLLARPVAPHNGTYRCGVVEAPLFHRHRSRGGQKENITAQCQRKKENVLFRV</sequence>
<dbReference type="EMBL" id="CM017711">
    <property type="protein sequence ID" value="TYG44843.1"/>
    <property type="molecule type" value="Genomic_DNA"/>
</dbReference>
<evidence type="ECO:0000313" key="1">
    <source>
        <dbReference type="EMBL" id="TYG44843.1"/>
    </source>
</evidence>
<evidence type="ECO:0000313" key="2">
    <source>
        <dbReference type="Proteomes" id="UP000323506"/>
    </source>
</evidence>
<dbReference type="Proteomes" id="UP000323506">
    <property type="component" value="Chromosome D11"/>
</dbReference>